<gene>
    <name evidence="2" type="ORF">FB45DRAFT_870764</name>
</gene>
<comment type="caution">
    <text evidence="2">The sequence shown here is derived from an EMBL/GenBank/DDBJ whole genome shotgun (WGS) entry which is preliminary data.</text>
</comment>
<reference evidence="2" key="1">
    <citation type="submission" date="2023-03" db="EMBL/GenBank/DDBJ databases">
        <title>Massive genome expansion in bonnet fungi (Mycena s.s.) driven by repeated elements and novel gene families across ecological guilds.</title>
        <authorList>
            <consortium name="Lawrence Berkeley National Laboratory"/>
            <person name="Harder C.B."/>
            <person name="Miyauchi S."/>
            <person name="Viragh M."/>
            <person name="Kuo A."/>
            <person name="Thoen E."/>
            <person name="Andreopoulos B."/>
            <person name="Lu D."/>
            <person name="Skrede I."/>
            <person name="Drula E."/>
            <person name="Henrissat B."/>
            <person name="Morin E."/>
            <person name="Kohler A."/>
            <person name="Barry K."/>
            <person name="LaButti K."/>
            <person name="Morin E."/>
            <person name="Salamov A."/>
            <person name="Lipzen A."/>
            <person name="Mereny Z."/>
            <person name="Hegedus B."/>
            <person name="Baldrian P."/>
            <person name="Stursova M."/>
            <person name="Weitz H."/>
            <person name="Taylor A."/>
            <person name="Grigoriev I.V."/>
            <person name="Nagy L.G."/>
            <person name="Martin F."/>
            <person name="Kauserud H."/>
        </authorList>
    </citation>
    <scope>NUCLEOTIDE SEQUENCE</scope>
    <source>
        <strain evidence="2">9284</strain>
    </source>
</reference>
<dbReference type="Proteomes" id="UP001221142">
    <property type="component" value="Unassembled WGS sequence"/>
</dbReference>
<feature type="compositionally biased region" description="Acidic residues" evidence="1">
    <location>
        <begin position="9"/>
        <end position="19"/>
    </location>
</feature>
<protein>
    <submittedName>
        <fullName evidence="2">Uncharacterized protein</fullName>
    </submittedName>
</protein>
<sequence>MDEPRESWLDDDWDEEDSSSDYSPSDSDSSDSDSDWSDDYLSDNEIADLDTYTFEWYRRRWPTPYQAAQEQRDDLPRKIVQLVQAEQAASARFNPISLVSLITEFLELLIEMGHYPEGSLRYAPHSDPPVNVGLAKQLGYTDVAISLMEQLPYLNLDVNRDNDGCILDRTRFADYTFDEDIRQGRLPYPYDCFPSCTPFDPWMLPLMFAGRDGWLVILDTKLGVVRAYDWQGPRDAECVEWLRNGPRAAPDTDADATEYRRAPLVSADKYFSDLIEAYRTLARLPIIEPNHNDPWDISYASSSPWWATDIGPQQNTLLALYRECGWPDQWRRTEFMQKWELARERILREARAVRSG</sequence>
<dbReference type="AlphaFoldDB" id="A0AAD7BHM9"/>
<feature type="region of interest" description="Disordered" evidence="1">
    <location>
        <begin position="1"/>
        <end position="40"/>
    </location>
</feature>
<dbReference type="EMBL" id="JARKIF010000016">
    <property type="protein sequence ID" value="KAJ7620991.1"/>
    <property type="molecule type" value="Genomic_DNA"/>
</dbReference>
<evidence type="ECO:0000256" key="1">
    <source>
        <dbReference type="SAM" id="MobiDB-lite"/>
    </source>
</evidence>
<proteinExistence type="predicted"/>
<organism evidence="2 3">
    <name type="scientific">Roridomyces roridus</name>
    <dbReference type="NCBI Taxonomy" id="1738132"/>
    <lineage>
        <taxon>Eukaryota</taxon>
        <taxon>Fungi</taxon>
        <taxon>Dikarya</taxon>
        <taxon>Basidiomycota</taxon>
        <taxon>Agaricomycotina</taxon>
        <taxon>Agaricomycetes</taxon>
        <taxon>Agaricomycetidae</taxon>
        <taxon>Agaricales</taxon>
        <taxon>Marasmiineae</taxon>
        <taxon>Mycenaceae</taxon>
        <taxon>Roridomyces</taxon>
    </lineage>
</organism>
<name>A0AAD7BHM9_9AGAR</name>
<evidence type="ECO:0000313" key="2">
    <source>
        <dbReference type="EMBL" id="KAJ7620991.1"/>
    </source>
</evidence>
<feature type="compositionally biased region" description="Acidic residues" evidence="1">
    <location>
        <begin position="28"/>
        <end position="40"/>
    </location>
</feature>
<evidence type="ECO:0000313" key="3">
    <source>
        <dbReference type="Proteomes" id="UP001221142"/>
    </source>
</evidence>
<accession>A0AAD7BHM9</accession>
<keyword evidence="3" id="KW-1185">Reference proteome</keyword>